<dbReference type="GO" id="GO:0016747">
    <property type="term" value="F:acyltransferase activity, transferring groups other than amino-acyl groups"/>
    <property type="evidence" value="ECO:0007669"/>
    <property type="project" value="InterPro"/>
</dbReference>
<dbReference type="EMBL" id="PPTF01000023">
    <property type="protein sequence ID" value="POA99226.1"/>
    <property type="molecule type" value="Genomic_DNA"/>
</dbReference>
<feature type="domain" description="N-acetyltransferase" evidence="1">
    <location>
        <begin position="281"/>
        <end position="425"/>
    </location>
</feature>
<dbReference type="Gene3D" id="3.40.630.30">
    <property type="match status" value="2"/>
</dbReference>
<evidence type="ECO:0000313" key="2">
    <source>
        <dbReference type="EMBL" id="POA99226.1"/>
    </source>
</evidence>
<reference evidence="2 3" key="1">
    <citation type="submission" date="2018-01" db="EMBL/GenBank/DDBJ databases">
        <title>Genomic Sequence of Chromobacterium MWU13-2610 from wild cranberry bogs within the Cape Cod National Seashore.</title>
        <authorList>
            <person name="O'Hara-Hanley K."/>
            <person name="Soby S."/>
            <person name="Harrison A."/>
        </authorList>
    </citation>
    <scope>NUCLEOTIDE SEQUENCE [LARGE SCALE GENOMIC DNA]</scope>
    <source>
        <strain evidence="2 3">MWU13-2610</strain>
    </source>
</reference>
<feature type="domain" description="N-acetyltransferase" evidence="1">
    <location>
        <begin position="11"/>
        <end position="165"/>
    </location>
</feature>
<accession>A0A2K4MQ53</accession>
<gene>
    <name evidence="2" type="ORF">C2134_07380</name>
</gene>
<keyword evidence="3" id="KW-1185">Reference proteome</keyword>
<dbReference type="SUPFAM" id="SSF55729">
    <property type="entry name" value="Acyl-CoA N-acyltransferases (Nat)"/>
    <property type="match status" value="2"/>
</dbReference>
<dbReference type="Pfam" id="PF00583">
    <property type="entry name" value="Acetyltransf_1"/>
    <property type="match status" value="1"/>
</dbReference>
<sequence length="425" mass="47114">MLNLPLISSRLLLRDFCADDLPAYQALRGTPGFGRHGAAAERSPAYSAMLLQRFIEQQRPLRRAWQLAIVRRDNGELIGSVGLRGSAAPGVASFGLELAEAAWGQGLAQEAGSMVLDAAFNALGLSRIEADAGETNLPARKLAARLGFVEAPARNGRVPLALSLGMLGTESDWRLEGSALQRQDGCWRLLSPGQADFYYGNALLLDQPPAQRGREYWETRFDAAFSGHAGIRHRTLWWLQTGEDCQARYRDWLDVGYRYLESVVLLLGESEWRPVPASPWLSIRPLAGEADWAQWRQLLADTREPGHAEADYRAYLQGRQQRLLEREAAGLGHVWGVFDGRALLSCAGLFLLPGMARLQHVTTAPHVRRLGLASQLLSHLAQWGLQRTSRLVIVADAHYHALDLYRKLGFVEAGREASLCWWPPG</sequence>
<dbReference type="InterPro" id="IPR051531">
    <property type="entry name" value="N-acetyltransferase"/>
</dbReference>
<dbReference type="Proteomes" id="UP000236416">
    <property type="component" value="Unassembled WGS sequence"/>
</dbReference>
<dbReference type="PANTHER" id="PTHR43792:SF1">
    <property type="entry name" value="N-ACETYLTRANSFERASE DOMAIN-CONTAINING PROTEIN"/>
    <property type="match status" value="1"/>
</dbReference>
<evidence type="ECO:0000259" key="1">
    <source>
        <dbReference type="PROSITE" id="PS51186"/>
    </source>
</evidence>
<dbReference type="Pfam" id="PF13302">
    <property type="entry name" value="Acetyltransf_3"/>
    <property type="match status" value="1"/>
</dbReference>
<dbReference type="AlphaFoldDB" id="A0A2K4MQ53"/>
<dbReference type="PANTHER" id="PTHR43792">
    <property type="entry name" value="GNAT FAMILY, PUTATIVE (AFU_ORTHOLOGUE AFUA_3G00765)-RELATED-RELATED"/>
    <property type="match status" value="1"/>
</dbReference>
<dbReference type="InterPro" id="IPR016181">
    <property type="entry name" value="Acyl_CoA_acyltransferase"/>
</dbReference>
<dbReference type="PROSITE" id="PS51186">
    <property type="entry name" value="GNAT"/>
    <property type="match status" value="2"/>
</dbReference>
<comment type="caution">
    <text evidence="2">The sequence shown here is derived from an EMBL/GenBank/DDBJ whole genome shotgun (WGS) entry which is preliminary data.</text>
</comment>
<proteinExistence type="predicted"/>
<name>A0A2K4MQ53_9NEIS</name>
<organism evidence="2 3">
    <name type="scientific">Chromobacterium sinusclupearum</name>
    <dbReference type="NCBI Taxonomy" id="2077146"/>
    <lineage>
        <taxon>Bacteria</taxon>
        <taxon>Pseudomonadati</taxon>
        <taxon>Pseudomonadota</taxon>
        <taxon>Betaproteobacteria</taxon>
        <taxon>Neisseriales</taxon>
        <taxon>Chromobacteriaceae</taxon>
        <taxon>Chromobacterium</taxon>
    </lineage>
</organism>
<dbReference type="RefSeq" id="WP_103318816.1">
    <property type="nucleotide sequence ID" value="NZ_PPTF01000023.1"/>
</dbReference>
<dbReference type="InterPro" id="IPR000182">
    <property type="entry name" value="GNAT_dom"/>
</dbReference>
<protein>
    <recommendedName>
        <fullName evidence="1">N-acetyltransferase domain-containing protein</fullName>
    </recommendedName>
</protein>
<evidence type="ECO:0000313" key="3">
    <source>
        <dbReference type="Proteomes" id="UP000236416"/>
    </source>
</evidence>